<dbReference type="PANTHER" id="PTHR11921">
    <property type="entry name" value="SUCCINATE DEHYDROGENASE IRON-SULFUR PROTEIN"/>
    <property type="match status" value="1"/>
</dbReference>
<dbReference type="InterPro" id="IPR017900">
    <property type="entry name" value="4Fe4S_Fe_S_CS"/>
</dbReference>
<keyword evidence="5 11" id="KW-0479">Metal-binding</keyword>
<dbReference type="Pfam" id="PF13085">
    <property type="entry name" value="Fer2_3"/>
    <property type="match status" value="1"/>
</dbReference>
<evidence type="ECO:0000256" key="7">
    <source>
        <dbReference type="ARBA" id="ARBA00023004"/>
    </source>
</evidence>
<dbReference type="InterPro" id="IPR001041">
    <property type="entry name" value="2Fe-2S_ferredoxin-type"/>
</dbReference>
<dbReference type="KEGG" id="dcb:C3Y92_04760"/>
<dbReference type="PROSITE" id="PS51085">
    <property type="entry name" value="2FE2S_FER_2"/>
    <property type="match status" value="1"/>
</dbReference>
<dbReference type="SUPFAM" id="SSF46548">
    <property type="entry name" value="alpha-helical ferredoxin"/>
    <property type="match status" value="1"/>
</dbReference>
<dbReference type="Gene3D" id="3.10.20.30">
    <property type="match status" value="1"/>
</dbReference>
<evidence type="ECO:0000256" key="9">
    <source>
        <dbReference type="ARBA" id="ARBA00023291"/>
    </source>
</evidence>
<dbReference type="InterPro" id="IPR025192">
    <property type="entry name" value="Succ_DH/fum_Rdtase_N"/>
</dbReference>
<keyword evidence="7 11" id="KW-0408">Iron</keyword>
<dbReference type="GO" id="GO:0051538">
    <property type="term" value="F:3 iron, 4 sulfur cluster binding"/>
    <property type="evidence" value="ECO:0007669"/>
    <property type="project" value="UniProtKB-KW"/>
</dbReference>
<dbReference type="GO" id="GO:0046872">
    <property type="term" value="F:metal ion binding"/>
    <property type="evidence" value="ECO:0007669"/>
    <property type="project" value="UniProtKB-KW"/>
</dbReference>
<dbReference type="RefSeq" id="WP_015862068.1">
    <property type="nucleotide sequence ID" value="NZ_CP026538.1"/>
</dbReference>
<sequence length="251" mass="28399">MGRTLTFNIFRYNPSDPASSPHMDKFTLDETERMTLFIALNRIREEIDPTLMFDFCCRAGICGACAMVINGRPGLACHTKTKEMPAEITLMPLPVFKLVGDLSVDTGTWFRGMYQKVESWVHTDKKFDPKAQEERMDNALAEQIYELDRCIECGCCVGACGTALMREDFLGAVALNRLARFILDPRDQRTEKDYFDIVGTDEGIFGCMGLLACEDVCPKQIPLQEQLGKLRRKMALAAVKNILPKFLKKDF</sequence>
<dbReference type="InterPro" id="IPR017896">
    <property type="entry name" value="4Fe4S_Fe-S-bd"/>
</dbReference>
<evidence type="ECO:0000256" key="10">
    <source>
        <dbReference type="ARBA" id="ARBA00066269"/>
    </source>
</evidence>
<evidence type="ECO:0000259" key="12">
    <source>
        <dbReference type="PROSITE" id="PS51085"/>
    </source>
</evidence>
<keyword evidence="2 11" id="KW-0004">4Fe-4S</keyword>
<feature type="domain" description="2Fe-2S ferredoxin-type" evidence="12">
    <location>
        <begin position="3"/>
        <end position="94"/>
    </location>
</feature>
<evidence type="ECO:0000256" key="2">
    <source>
        <dbReference type="ARBA" id="ARBA00022485"/>
    </source>
</evidence>
<dbReference type="GO" id="GO:0051537">
    <property type="term" value="F:2 iron, 2 sulfur cluster binding"/>
    <property type="evidence" value="ECO:0007669"/>
    <property type="project" value="UniProtKB-KW"/>
</dbReference>
<dbReference type="PANTHER" id="PTHR11921:SF36">
    <property type="entry name" value="FUMARATE REDUCTASE IRON-SULFUR SUBUNIT"/>
    <property type="match status" value="1"/>
</dbReference>
<dbReference type="Gene3D" id="1.10.1060.10">
    <property type="entry name" value="Alpha-helical ferredoxin"/>
    <property type="match status" value="1"/>
</dbReference>
<dbReference type="InterPro" id="IPR009051">
    <property type="entry name" value="Helical_ferredxn"/>
</dbReference>
<dbReference type="Proteomes" id="UP000293296">
    <property type="component" value="Chromosome"/>
</dbReference>
<evidence type="ECO:0000256" key="8">
    <source>
        <dbReference type="ARBA" id="ARBA00023014"/>
    </source>
</evidence>
<comment type="catalytic activity">
    <reaction evidence="11">
        <text>a menaquinone + succinate = a menaquinol + fumarate</text>
        <dbReference type="Rhea" id="RHEA:27834"/>
        <dbReference type="Rhea" id="RHEA-COMP:9537"/>
        <dbReference type="Rhea" id="RHEA-COMP:9539"/>
        <dbReference type="ChEBI" id="CHEBI:16374"/>
        <dbReference type="ChEBI" id="CHEBI:18151"/>
        <dbReference type="ChEBI" id="CHEBI:29806"/>
        <dbReference type="ChEBI" id="CHEBI:30031"/>
        <dbReference type="EC" id="1.3.5.1"/>
    </reaction>
</comment>
<dbReference type="Pfam" id="PF13183">
    <property type="entry name" value="Fer4_8"/>
    <property type="match status" value="1"/>
</dbReference>
<comment type="cofactor">
    <cofactor evidence="11">
        <name>[3Fe-4S] cluster</name>
        <dbReference type="ChEBI" id="CHEBI:21137"/>
    </cofactor>
    <text evidence="11">Binds 1 [3Fe-4S] cluster.</text>
</comment>
<evidence type="ECO:0000256" key="3">
    <source>
        <dbReference type="ARBA" id="ARBA00022532"/>
    </source>
</evidence>
<dbReference type="InterPro" id="IPR036010">
    <property type="entry name" value="2Fe-2S_ferredoxin-like_sf"/>
</dbReference>
<dbReference type="GO" id="GO:0006099">
    <property type="term" value="P:tricarboxylic acid cycle"/>
    <property type="evidence" value="ECO:0007669"/>
    <property type="project" value="UniProtKB-KW"/>
</dbReference>
<evidence type="ECO:0000256" key="6">
    <source>
        <dbReference type="ARBA" id="ARBA00023002"/>
    </source>
</evidence>
<comment type="similarity">
    <text evidence="1 11">Belongs to the succinate dehydrogenase/fumarate reductase iron-sulfur protein family.</text>
</comment>
<dbReference type="FunFam" id="1.10.1060.10:FF:000003">
    <property type="entry name" value="Succinate dehydrogenase iron-sulfur subunit"/>
    <property type="match status" value="1"/>
</dbReference>
<keyword evidence="6" id="KW-0560">Oxidoreductase</keyword>
<feature type="domain" description="4Fe-4S ferredoxin-type" evidence="13">
    <location>
        <begin position="141"/>
        <end position="169"/>
    </location>
</feature>
<dbReference type="EMBL" id="CP026538">
    <property type="protein sequence ID" value="QAZ66590.1"/>
    <property type="molecule type" value="Genomic_DNA"/>
</dbReference>
<evidence type="ECO:0000259" key="13">
    <source>
        <dbReference type="PROSITE" id="PS51379"/>
    </source>
</evidence>
<dbReference type="PROSITE" id="PS00198">
    <property type="entry name" value="4FE4S_FER_1"/>
    <property type="match status" value="1"/>
</dbReference>
<organism evidence="14 15">
    <name type="scientific">Solidesulfovibrio carbinolicus</name>
    <dbReference type="NCBI Taxonomy" id="296842"/>
    <lineage>
        <taxon>Bacteria</taxon>
        <taxon>Pseudomonadati</taxon>
        <taxon>Thermodesulfobacteriota</taxon>
        <taxon>Desulfovibrionia</taxon>
        <taxon>Desulfovibrionales</taxon>
        <taxon>Desulfovibrionaceae</taxon>
        <taxon>Solidesulfovibrio</taxon>
    </lineage>
</organism>
<dbReference type="EC" id="1.3.5.1" evidence="11"/>
<dbReference type="OrthoDB" id="9804391at2"/>
<keyword evidence="3" id="KW-0816">Tricarboxylic acid cycle</keyword>
<dbReference type="InterPro" id="IPR012675">
    <property type="entry name" value="Beta-grasp_dom_sf"/>
</dbReference>
<evidence type="ECO:0000256" key="1">
    <source>
        <dbReference type="ARBA" id="ARBA00009433"/>
    </source>
</evidence>
<dbReference type="PROSITE" id="PS51379">
    <property type="entry name" value="4FE4S_FER_2"/>
    <property type="match status" value="1"/>
</dbReference>
<dbReference type="AlphaFoldDB" id="A0A4P6HL12"/>
<comment type="cofactor">
    <cofactor evidence="11">
        <name>[2Fe-2S] cluster</name>
        <dbReference type="ChEBI" id="CHEBI:190135"/>
    </cofactor>
    <text evidence="11">Binds 1 [2Fe-2S] cluster.</text>
</comment>
<reference evidence="14 15" key="1">
    <citation type="submission" date="2018-02" db="EMBL/GenBank/DDBJ databases">
        <title>Genome sequence of Desulfovibrio carbinolicus DSM 3852.</title>
        <authorList>
            <person name="Wilbanks E."/>
            <person name="Skennerton C.T."/>
            <person name="Orphan V.J."/>
        </authorList>
    </citation>
    <scope>NUCLEOTIDE SEQUENCE [LARGE SCALE GENOMIC DNA]</scope>
    <source>
        <strain evidence="14 15">DSM 3852</strain>
    </source>
</reference>
<keyword evidence="8 11" id="KW-0411">Iron-sulfur</keyword>
<comment type="subunit">
    <text evidence="10">Part of an enzyme complex containing three subunits: a flavoprotein (frdA), an iron-sulfur protein (frdB), and diheme cytochrome b (frdC).</text>
</comment>
<dbReference type="SUPFAM" id="SSF54292">
    <property type="entry name" value="2Fe-2S ferredoxin-like"/>
    <property type="match status" value="1"/>
</dbReference>
<dbReference type="GO" id="GO:0009055">
    <property type="term" value="F:electron transfer activity"/>
    <property type="evidence" value="ECO:0007669"/>
    <property type="project" value="InterPro"/>
</dbReference>
<evidence type="ECO:0000256" key="11">
    <source>
        <dbReference type="RuleBase" id="RU361237"/>
    </source>
</evidence>
<dbReference type="GO" id="GO:0022904">
    <property type="term" value="P:respiratory electron transport chain"/>
    <property type="evidence" value="ECO:0007669"/>
    <property type="project" value="TreeGrafter"/>
</dbReference>
<accession>A0A4P6HL12</accession>
<dbReference type="GO" id="GO:0008177">
    <property type="term" value="F:succinate dehydrogenase (quinone) activity"/>
    <property type="evidence" value="ECO:0007669"/>
    <property type="project" value="UniProtKB-EC"/>
</dbReference>
<keyword evidence="15" id="KW-1185">Reference proteome</keyword>
<evidence type="ECO:0000313" key="14">
    <source>
        <dbReference type="EMBL" id="QAZ66590.1"/>
    </source>
</evidence>
<evidence type="ECO:0000256" key="4">
    <source>
        <dbReference type="ARBA" id="ARBA00022714"/>
    </source>
</evidence>
<dbReference type="NCBIfam" id="NF010071">
    <property type="entry name" value="PRK13552.1"/>
    <property type="match status" value="1"/>
</dbReference>
<keyword evidence="9 11" id="KW-0003">3Fe-4S</keyword>
<comment type="cofactor">
    <cofactor evidence="11">
        <name>[4Fe-4S] cluster</name>
        <dbReference type="ChEBI" id="CHEBI:49883"/>
    </cofactor>
    <text evidence="11">Binds 1 [4Fe-4S] cluster.</text>
</comment>
<dbReference type="GO" id="GO:0051539">
    <property type="term" value="F:4 iron, 4 sulfur cluster binding"/>
    <property type="evidence" value="ECO:0007669"/>
    <property type="project" value="UniProtKB-KW"/>
</dbReference>
<name>A0A4P6HL12_9BACT</name>
<dbReference type="InterPro" id="IPR050573">
    <property type="entry name" value="SDH/FRD_Iron-Sulfur"/>
</dbReference>
<proteinExistence type="inferred from homology"/>
<evidence type="ECO:0000256" key="5">
    <source>
        <dbReference type="ARBA" id="ARBA00022723"/>
    </source>
</evidence>
<dbReference type="InterPro" id="IPR006058">
    <property type="entry name" value="2Fe2S_fd_BS"/>
</dbReference>
<evidence type="ECO:0000313" key="15">
    <source>
        <dbReference type="Proteomes" id="UP000293296"/>
    </source>
</evidence>
<dbReference type="NCBIfam" id="TIGR00384">
    <property type="entry name" value="dhsB"/>
    <property type="match status" value="1"/>
</dbReference>
<keyword evidence="4 11" id="KW-0001">2Fe-2S</keyword>
<gene>
    <name evidence="14" type="primary">frdB</name>
    <name evidence="14" type="ORF">C3Y92_04760</name>
</gene>
<dbReference type="InterPro" id="IPR004489">
    <property type="entry name" value="Succ_DH/fum_Rdtase_Fe-S"/>
</dbReference>
<dbReference type="PROSITE" id="PS00197">
    <property type="entry name" value="2FE2S_FER_1"/>
    <property type="match status" value="1"/>
</dbReference>
<protein>
    <recommendedName>
        <fullName evidence="11">Fumarate reductase iron-sulfur subunit</fullName>
        <ecNumber evidence="11">1.3.5.1</ecNumber>
    </recommendedName>
</protein>